<organism evidence="6">
    <name type="scientific">marine metagenome</name>
    <dbReference type="NCBI Taxonomy" id="408172"/>
    <lineage>
        <taxon>unclassified sequences</taxon>
        <taxon>metagenomes</taxon>
        <taxon>ecological metagenomes</taxon>
    </lineage>
</organism>
<reference evidence="6" key="1">
    <citation type="submission" date="2018-05" db="EMBL/GenBank/DDBJ databases">
        <authorList>
            <person name="Lanie J.A."/>
            <person name="Ng W.-L."/>
            <person name="Kazmierczak K.M."/>
            <person name="Andrzejewski T.M."/>
            <person name="Davidsen T.M."/>
            <person name="Wayne K.J."/>
            <person name="Tettelin H."/>
            <person name="Glass J.I."/>
            <person name="Rusch D."/>
            <person name="Podicherti R."/>
            <person name="Tsui H.-C.T."/>
            <person name="Winkler M.E."/>
        </authorList>
    </citation>
    <scope>NUCLEOTIDE SEQUENCE</scope>
</reference>
<keyword evidence="2" id="KW-0349">Heme</keyword>
<evidence type="ECO:0000259" key="5">
    <source>
        <dbReference type="Pfam" id="PF03918"/>
    </source>
</evidence>
<sequence>MKLVIKKKLEEGSTESQIYEYLKNQYGEWITYDPEFNKNT</sequence>
<evidence type="ECO:0000256" key="4">
    <source>
        <dbReference type="ARBA" id="ARBA00023004"/>
    </source>
</evidence>
<dbReference type="InterPro" id="IPR005616">
    <property type="entry name" value="CcmH/CycL/Ccl2/NrfF_N"/>
</dbReference>
<evidence type="ECO:0000256" key="1">
    <source>
        <dbReference type="ARBA" id="ARBA00010342"/>
    </source>
</evidence>
<keyword evidence="4" id="KW-0408">Iron</keyword>
<gene>
    <name evidence="6" type="ORF">METZ01_LOCUS194071</name>
</gene>
<dbReference type="InterPro" id="IPR038297">
    <property type="entry name" value="CcmH/CycL/NrfF/Ccl2_sf"/>
</dbReference>
<keyword evidence="3" id="KW-0479">Metal-binding</keyword>
<dbReference type="Pfam" id="PF03918">
    <property type="entry name" value="CcmH"/>
    <property type="match status" value="1"/>
</dbReference>
<protein>
    <recommendedName>
        <fullName evidence="5">CcmH/CycL/Ccl2/NrfF N-terminal domain-containing protein</fullName>
    </recommendedName>
</protein>
<dbReference type="Gene3D" id="1.10.8.640">
    <property type="entry name" value="Cytochrome C biogenesis protein"/>
    <property type="match status" value="1"/>
</dbReference>
<feature type="non-terminal residue" evidence="6">
    <location>
        <position position="40"/>
    </location>
</feature>
<dbReference type="EMBL" id="UINC01040812">
    <property type="protein sequence ID" value="SVB41217.1"/>
    <property type="molecule type" value="Genomic_DNA"/>
</dbReference>
<evidence type="ECO:0000313" key="6">
    <source>
        <dbReference type="EMBL" id="SVB41217.1"/>
    </source>
</evidence>
<comment type="similarity">
    <text evidence="1">Belongs to the CcmH/CycL/Ccl2/NrfF family.</text>
</comment>
<proteinExistence type="inferred from homology"/>
<accession>A0A382DUI6</accession>
<dbReference type="AlphaFoldDB" id="A0A382DUI6"/>
<name>A0A382DUI6_9ZZZZ</name>
<feature type="domain" description="CcmH/CycL/Ccl2/NrfF N-terminal" evidence="5">
    <location>
        <begin position="1"/>
        <end position="40"/>
    </location>
</feature>
<evidence type="ECO:0000256" key="3">
    <source>
        <dbReference type="ARBA" id="ARBA00022723"/>
    </source>
</evidence>
<evidence type="ECO:0000256" key="2">
    <source>
        <dbReference type="ARBA" id="ARBA00022617"/>
    </source>
</evidence>
<dbReference type="GO" id="GO:0046872">
    <property type="term" value="F:metal ion binding"/>
    <property type="evidence" value="ECO:0007669"/>
    <property type="project" value="UniProtKB-KW"/>
</dbReference>